<dbReference type="InterPro" id="IPR047881">
    <property type="entry name" value="LktA_repeat"/>
</dbReference>
<keyword evidence="3" id="KW-1185">Reference proteome</keyword>
<feature type="compositionally biased region" description="Low complexity" evidence="1">
    <location>
        <begin position="680"/>
        <end position="693"/>
    </location>
</feature>
<dbReference type="GeneID" id="78333951"/>
<feature type="region of interest" description="Disordered" evidence="1">
    <location>
        <begin position="674"/>
        <end position="693"/>
    </location>
</feature>
<dbReference type="NCBIfam" id="NF012206">
    <property type="entry name" value="LktA_tand_53"/>
    <property type="match status" value="4"/>
</dbReference>
<dbReference type="eggNOG" id="COG2911">
    <property type="taxonomic scope" value="Bacteria"/>
</dbReference>
<dbReference type="Gene3D" id="2.160.20.10">
    <property type="entry name" value="Single-stranded right-handed beta-helix, Pectin lyase-like"/>
    <property type="match status" value="2"/>
</dbReference>
<name>D2RNI3_ACIFV</name>
<protein>
    <submittedName>
        <fullName evidence="2">Adhesin HecA family</fullName>
    </submittedName>
</protein>
<gene>
    <name evidence="2" type="ordered locus">Acfer_0201</name>
</gene>
<dbReference type="KEGG" id="afn:Acfer_0201"/>
<dbReference type="STRING" id="591001.Acfer_0201"/>
<dbReference type="NCBIfam" id="NF012204">
    <property type="entry name" value="adhes_FxxPxG"/>
    <property type="match status" value="1"/>
</dbReference>
<evidence type="ECO:0000313" key="3">
    <source>
        <dbReference type="Proteomes" id="UP000001902"/>
    </source>
</evidence>
<feature type="region of interest" description="Disordered" evidence="1">
    <location>
        <begin position="4960"/>
        <end position="4979"/>
    </location>
</feature>
<accession>D2RNI3</accession>
<organism evidence="2 3">
    <name type="scientific">Acidaminococcus fermentans (strain ATCC 25085 / DSM 20731 / CCUG 9996 / CIP 106432 / VR4)</name>
    <dbReference type="NCBI Taxonomy" id="591001"/>
    <lineage>
        <taxon>Bacteria</taxon>
        <taxon>Bacillati</taxon>
        <taxon>Bacillota</taxon>
        <taxon>Negativicutes</taxon>
        <taxon>Acidaminococcales</taxon>
        <taxon>Acidaminococcaceae</taxon>
        <taxon>Acidaminococcus</taxon>
    </lineage>
</organism>
<dbReference type="Proteomes" id="UP000001902">
    <property type="component" value="Chromosome"/>
</dbReference>
<dbReference type="InterPro" id="IPR012334">
    <property type="entry name" value="Pectin_lyas_fold"/>
</dbReference>
<dbReference type="OrthoDB" id="1659780at2"/>
<feature type="compositionally biased region" description="Polar residues" evidence="1">
    <location>
        <begin position="2574"/>
        <end position="2591"/>
    </location>
</feature>
<dbReference type="EMBL" id="CP001859">
    <property type="protein sequence ID" value="ADB46609.1"/>
    <property type="molecule type" value="Genomic_DNA"/>
</dbReference>
<reference evidence="2 3" key="1">
    <citation type="journal article" date="2010" name="Stand. Genomic Sci.">
        <title>Complete genome sequence of Acidaminococcus fermentans type strain (VR4).</title>
        <authorList>
            <person name="Chang Y.J."/>
            <person name="Pukall R."/>
            <person name="Saunders E."/>
            <person name="Lapidus A."/>
            <person name="Copeland A."/>
            <person name="Nolan M."/>
            <person name="Glavina Del Rio T."/>
            <person name="Lucas S."/>
            <person name="Chen F."/>
            <person name="Tice H."/>
            <person name="Cheng J.F."/>
            <person name="Han C."/>
            <person name="Detter J.C."/>
            <person name="Bruce D."/>
            <person name="Goodwin L."/>
            <person name="Pitluck S."/>
            <person name="Mikhailova N."/>
            <person name="Liolios K."/>
            <person name="Pati A."/>
            <person name="Ivanova N."/>
            <person name="Mavromatis K."/>
            <person name="Chen A."/>
            <person name="Palaniappan K."/>
            <person name="Land M."/>
            <person name="Hauser L."/>
            <person name="Jeffries C.D."/>
            <person name="Brettin T."/>
            <person name="Rohde M."/>
            <person name="Goker M."/>
            <person name="Bristow J."/>
            <person name="Eisen J.A."/>
            <person name="Markowitz V."/>
            <person name="Hugenholtz P."/>
            <person name="Kyrpides N.C."/>
            <person name="Klenk H.P."/>
        </authorList>
    </citation>
    <scope>NUCLEOTIDE SEQUENCE [LARGE SCALE GENOMIC DNA]</scope>
    <source>
        <strain evidence="3">ATCC 25085 / DSM 20731 / CCUG 9996 / CIP 106432 / VR4</strain>
    </source>
</reference>
<feature type="compositionally biased region" description="Polar residues" evidence="1">
    <location>
        <begin position="4960"/>
        <end position="4970"/>
    </location>
</feature>
<sequence>MSALYRNKHKKTYKAVKQDDLSRRILAACLSVSFVSQPLTALAGSITAFNGTNYVDKDGVFNIYAQKYNGKNNAVNQFKNFQLDAGKIANLYFHTENDSREAQNLLNFVDTRIDINGTLNAIRNKQIGGNLFFLSPGGMAVGKGGVINTGALYVMAPSWTQDFTDKDQRSYEILKGNFATGAYGDTELEAIKNGTANIRINASGTISVLGKINAANDVKLYAGKVAVGRNLTEDTIDGTAAGGIEKGAAINTGITDFSQLVKLDAEQQKASGLTSLTAVKDGSGDVVLSARSDAANSLDQAFNDLVNTTGLLGGTDINVPKTITASVENHGTVTAAGDAALTAKATNGYFKEGEETYSSNASGYAQTVAKVDVQGNVTAQGAVDMKASADNTYVDSGNSVTDKLGDTLSYVVPVGANVMLLKNEASVTVGQDATVTGDTVKAEAEANLDGTAGTVAAGKKYLKQIPSQIPAAGVSYAKADNKAAVQLDGKVKATGKDTTDSDGNKQEALQVKASATSSVTNSANAVVKAGLLGAGSSSIVAAVAVTNSDNNAQIKVNGTAEADKGSVKMDAAATQSLNTAAAAQAPDTAVGTAAVDVIVHDGDASIDVQGTVRADQDVTLTATNHTEENTHSANNNLGQGKFKAQLMKGVMKAADVQGIVGKVKENPLVKDALSKASKNTGTPASSGSTSSKSLTDALGNTLSAGAAITVADETTTARVNFGKNSVTEAKNGSLQASANNTVYDTLLTASGVTSTFKNTDSDSDTVTIAVGSVFGGMKNSAKVTVEDGTKDKKAQLKAGKDLSLKTSTRMEYNRVAEIKKGLDDSVQAVKSAAEEMKDWKEMGQLPELKELYDELVTLEKTLEGISTTFYTNYLKHAPDGTNLTAEGTLNEVTNLAATSWNLYNQFLELQNKAMTLYQDIQAQDPLRAVKEEVQTKITNLLTSPMDVVSSSMEYLSPNNYANISAAASAKGGQDTAVATAASVTVSDFNFDSQVKVGKNAQLTAGDTLELKADEAIKDVTMTGKSKFWLNNAATGKADGVGLGGSFDYQDFDNDTLVQVDKGASLTAGDMALASSSDVFHTGVMLSAGKADGSAISGMMALTNSDSSNQVLVDKDALLKAVKDEAKKHRGSIAITGYNNTNVNNAILSLSAGSGAAAAGMAAAVNNIDVTNRAAVENLTTSDDDDDKGQIEAAALQVNAETTGLMNAVSVAGGVTSSGTEPEKGSMSTVGNLFGKVTDPVGTVTSAVGTVSNKVKDAITWVNTGGKSQGGTQTVVPTKSDTAPSFSLAGAGSLSLNLVDDTTQAVVDGATVKLNNDGTMSVGARDTAYVGAYSGGAAISLRKGKGSKDNTSVAFSGAVGMNSIDNTIEAAVRNSTLTGVKSLDIEALSGGTSVAAGTALALTKSGQAGNNFAGGASASVNLIDKDVKALAENNTVTGKSATEKANVDVTAYESDLQVTGGVNADVAIGGGNAAGGSLTVANINNNLEAGIHGGTYANIGDTQVQGLLATKQISAAISAGVAVGGNGTDNAFTGAMLYNGLHNTVNADISNKASITADSIAVKAHDTTSGSDEAKAYQDQLGNYKEKETMLQDAGIDTDGSSYYKTSDADNGLDTAGETVDFDGNKGSLSVGAAFVVAGSKDNAAGAAVNVANLDNTFAAKIDGATLTADKITSQAEADSLAVNVTAGVAAGSKDFGGMGSVTWQDQDNRIQSQVTDSTLTTDDLKVHASSNAQAVNVAGSVAYGKTAGVGAALAYNGLDNHIGAYLAGGSVTAKTPSTGVSVDVEGKNTGKIYGLGAAVAASQKAAVNGTVVVNHGGSDTEAAVGEVRAADGTSTAKATAVTSAKAVKVKAESDDVRVAAAGNVSASGKVALGGAVAYNDVGGASASTEKASQKTRAALNKTTLTHVKNGSTSVEAVDGSTLTTAAVGVGGSGKVAVQGAAATALVNKAVTAEVQDSKVDKDTDKGAYVTVQADSKSTINSLAVVGAGGGDFAGGAGVSVNRINQDTTAALSGSTVRDRHTTVQAAGDSAITSVGLGAAVAGKAALAGNIAVNQIGNNVKAAVTGSNLTSSGNIGVLASGKENLTNFAGTVSGAAGNAGLGMGVSYNAITGNTESTVEGSSLEARGKENGTVGDKQKGVVVTASGQHALNSVALTAGLAGSDNVAVGAAGTVTVNNIGGTTRAAVTNTDINKNLDNSTADDVAVQAEDVTKSESHVGSLSVGIGADGGAGVSAASDTLLLSRNTAAELSGTDTAKKTVNGRNVAVTADQQSTVVTNADGVAGAGGVYGAGAAAATAAATRLDGSVTATMKNITSTNKGLEISAKHDHKTTLVSASAALSAAMVSGAVGAGVGVVNDDFTTDAELVSSTVAAKKDSSLSDSGSVNVAADSSTSVTTVVAGVSGSVGAAASTISVNNVNSQTSAVVDNSKVTADQDFTVDAHNKVTTKFNAASLGAGGAAIATGVGVNTIGTSTLAKVNQSTVTARKAAVASREELDVDQNLVGATVGGLGINANVMVTSIGTKLADTYGSSDNKGASFDTAAVLQKANTALDAQKTATADGTTASSKVVRDTLHNTDTGVKSTDASGVTASSGKRDAKGTQVAVANSAITTADTLDLSADRKTDAKITAASASVSGSLGLSATVAVLDAKKDAGVSISGSTLQANNALTVTADQSGKTTIDAYQANIAGVAAVSAAYAQSSSSGETKVEAVDSTLTSDNNDITMRATDASQTASSVYGATAGLVTAGALVSKAENTSDTDLAIKGSTLETAQGTADLQADKANIVSARTYGGSFGLVGANGVVALASDEGASKILVAQSDSKKNSVFRGQTASLQATTRPAVTAETGSLSVALLGSASASVATASAKGEAGVQIADGTTTFDVDKAEITASAESQNGENNSEAKVKGFAAAGRGTAVVNTATANTDIDTEVTLGKASFKKDRGTALNVTSVNATQTAADARGITVGGLFASGTNLAYTGSGTENDANMAAITLTGDKTQLKSLSVNASGTTHNLTTADGSGGGMISGDLAGAVDNKTYTGSKVTLKGSWDVNGDVAIQSAQTDHMDLNADATKAAVVGASATKADNTANGAADVVLTGSQITSGGTLTAKADSKANLGQNKAYAVEGSGYGGVAVQGAKLNDTVNRTATVDASNASLTSSGSQILAAESGGKINAAGYIKAAGAGAATWVDVDNNLTSQNAIRTDGKTSLRTDTANGNITLSASDDWAVTAKGVADTQGGAAGGASSDVKNTLQRTNKVDIQGKVYSLNDVNLYAGKDANGVMDNLDLTVESEAYNKTALSVAVPKFKDTLTQANQVVVGKGAEVSSVRHIHAYADEADKYLREQSVKYTWYHSDAKENFTSTSVGKKSDSINDKTDNYVQIDGKVTAGAQNKQNIVIGGSGQIVVLDNDELAAVKAVKGQEKAVQRPTIDASSGIDTAKITYARIDYANALMARYYELATLISQYSDSKDLTALKGYQDEQTRIYNELDNLGLLSKAIGPDGKEYLVPVSGLTVDTIVLPDIVASGGNIVVEAGSLKGAGALKAQGSPEVTVENHTNLYLKVGDVKAVNPGGEIHYNGQSLAKDAAAVIKSANQDEAAAVNLTVSTDAATSTGGTVTIKSDYGTAAIKAKIDEVDAKGKKTGKKVDAELVPKADIEINGNVEAENGVVNVENKNYSILLQGEGNRTAEVNGKEIHLTAGKSISQGFTQGIVNIGGNPEELYKDKYFNSEVNEFNKAYGYENTSRVHREDRTHDDVLNGSGSRIAGDNIYINASDINVNGLIQSGYGKYEVTVADAVTSKVQKLDRSWARMGKQDLSDAVITTGTYYLVQPGGKVLQTDGTYKYQPDVYYNPSTQKLVIPDIDAHGGKIYLSGRISSTGNGKIVALDGAYDISVTNPTKTDLQVGKLISNKNDGLISIADSSTNRLTEYTRGSTVVKDLTKWDKTTGDWKVLSTSGASSQYNPQKNLRYNWTSGQKVTTRKHYKHDHKAGLWGAVTTLDETELAKYEQEITPQDMGHNTFTNDNGVYIDTSSLTNKDKQYVFVYDNVVLNNDRTQPVVTKRWKTGFLGWFHWERTEWDTNTGTAQQYVGSVKADHGINIGFLGNQDGNSAINVTSKAGVTLAGKIQSSQSGAGSTITITSQNGAINQNGGLLKGDNIELSAKNGLTNIAIESLGDTVKLDAANTGSGNMNITVDGAYGKAGHVDLVQAKNTNGDVSLTVLGNLTQNGTAVAVEGHRIDLVSRQGSIGTDTAALKVKTPDTAVDALNPLSSSVNVTAKGNIHLAEDSDMRVGIIKSTDSDVKLDATGSIIDALPSGDTIDRGNTANLIQGWKDLGLIEGDGQYKQKQAEDVAEYKAGVQSEFAQYLKLKSVYEKDEEAAKTDANYQVLKDRYGDYTSADDYLAESDTAKNHLADLQKAGAGWTENELLYAISDAIVNKQQGSTDTELKQANISGQNITLHAKNIGSDKAAEDVLVKGITTDERLDDLKKVVNANVSDVGYTKNDKGENVFRIYGKVPVGIEAKGELNIQSDGNIYVAGRTFGENKDTVLKLGKVTTSTGDIRVLGKAGVTNSLTDGSANLNGKNLILEGGSADIGAAGKPIDVDLTGSLSALTDGSMYISSVGNHNLQLSGLYAGKDMVLASKKDIAMSPDASAQAYLNAGRLLDLKAEGGIGAKDSGVRILGNGATINAEAKDGNIYLAGKSKAGEQDGLFLLGTVKTSPGHTIAVAAETDLSLGDNEEASMLVSQVQADTVNLSSDREIDLKNGNLTAVTLKLKAGGSINQTAAHAITAKTVSVDSASGISLDSGAGLADNPKFNDFQTVTVKNGSDATDVIIGSGGSKDLTVSFDTDSKAKNVTVRNYENGAVNNLTVNGPVTAAGGISLVNDEADLKTTGTLTVGSGRLHEQAVGALENEDSLTGDDIILNSTKGMINKSLIATHKVELTAANDILNQGIVQAGTSVSMKSDTGSINNKGDVEAKGGDVNMDAKTDLHNKGVVKASQDTGLKSGGSMANEQAVTAGRNLKMKASTTLTNGGGLTATNGSIELAAQKELLNQGAVQAGTSVTMTSVASSITNNGDVEAKDGNVAMDAKTDLQNKGAVTGSQSVELTSDTGSITNQADVEAKGGDVTMDAKTDLHNQGVVKASQDAELTSGGSMANEQAVTAGRNLKMKAGTMLTNSGGLTATNGSIELTAQKELLNQGAVQAGTTVTMTSAASSITNKGDVEAKGGDVTMDAKTDLGNQGAVTASQSVGLKSGGSMANDKAVTAGQDLTMDAGTTLTNGDDLTAENGAVGLTAQKELLNQGAVQAGTSVSMKSDTGSIANQADVEAKGGDVTMDAKTDLGNQGAVTGGQGVELKSGGSMANDKDVTAGQDLTMDAGMMLTNGGGLTATNGSIELTAQKGLRQNGNATAGSSITMDNQQDGDLVVTGDVQSGTAATIKNQNGDVTIDGQVEAKTGDATVKTGSGDVLVKGKLEAGSDAILQSDNGSVTMGGNVQAGRDLQASTQNGGIVFQGNVESGRDLTASASQGDITFDGRVEAGRNLDARTRQEGTITLRQDVTGGGDLRFATNDGSIRFEGNDSQKVEDIHVTSKDGEVSMTITGRGNMEDSHRQTGGDRAVVEAGSGNITLKHTGVGDVDLYSLLAGKKAGVEVEDGSLYLDTINGDLIAVYVKNPQKTTAIEHMEAGSRLSLSGSTIHVAEISQRPGASSTLTLDVDGADQAAPVESLTIGDIKAAHGVRIPHLWVRNGAVKTSQGTLQLDKLFVLDKATFSNGTMITDVFGTTPRTDERVHSVYWINTKLGRPQENLSQWLAEAGRGDRWMYLLFDRQGHTQFSNGNLVDLDPHNYVYNQRYSETNWTRTMEDRDFSNFWTPCFHPELTYSSRYDLVDGSQAVSQPANGEITVEEV</sequence>
<feature type="region of interest" description="Disordered" evidence="1">
    <location>
        <begin position="2572"/>
        <end position="2594"/>
    </location>
</feature>
<evidence type="ECO:0000313" key="2">
    <source>
        <dbReference type="EMBL" id="ADB46609.1"/>
    </source>
</evidence>
<dbReference type="HOGENOM" id="CLU_000059_0_0_9"/>
<evidence type="ECO:0000256" key="1">
    <source>
        <dbReference type="SAM" id="MobiDB-lite"/>
    </source>
</evidence>
<proteinExistence type="predicted"/>
<dbReference type="RefSeq" id="WP_012937599.1">
    <property type="nucleotide sequence ID" value="NC_013740.1"/>
</dbReference>
<feature type="region of interest" description="Disordered" evidence="1">
    <location>
        <begin position="5339"/>
        <end position="5362"/>
    </location>
</feature>